<sequence>MFMQKKKNKGAFDNGSLKILNKKFLVTGGAGFLGSHMCDALVNQGASVICVDDLSNGKLANVTHLKNNRQFKFYKKNVNDIKQLQPVFKRERPDYVMHYAAMVGVKRTANNPLAVFEDIEGIKNIAGCSKQYQVKKILFTSSSEVYGEPVKLPIAEDDTFNGRWPYSLVKILGEQYFQAYYETYGIPVTIVRFFNVYGPRQDFGDSGFVVSIFLRNGLAGKPLLIYGDGGQTRDFVYVDDNIRLTLQAFLSDKANGRPMNIGSGHSMRIIDLADAVKKKFPKVKILFQPARNKGEIKYRTPDVSFMKKMLKDEPQVSLAEGLDKTLASLQSKRQ</sequence>
<dbReference type="Pfam" id="PF01370">
    <property type="entry name" value="Epimerase"/>
    <property type="match status" value="1"/>
</dbReference>
<dbReference type="AlphaFoldDB" id="A0A2H0V069"/>
<protein>
    <submittedName>
        <fullName evidence="3">Epimerase</fullName>
    </submittedName>
</protein>
<dbReference type="InterPro" id="IPR036291">
    <property type="entry name" value="NAD(P)-bd_dom_sf"/>
</dbReference>
<feature type="domain" description="NAD-dependent epimerase/dehydratase" evidence="2">
    <location>
        <begin position="25"/>
        <end position="262"/>
    </location>
</feature>
<evidence type="ECO:0000259" key="2">
    <source>
        <dbReference type="Pfam" id="PF01370"/>
    </source>
</evidence>
<accession>A0A2H0V069</accession>
<evidence type="ECO:0000256" key="1">
    <source>
        <dbReference type="ARBA" id="ARBA00007637"/>
    </source>
</evidence>
<reference evidence="4" key="1">
    <citation type="submission" date="2017-09" db="EMBL/GenBank/DDBJ databases">
        <title>Depth-based differentiation of microbial function through sediment-hosted aquifers and enrichment of novel symbionts in the deep terrestrial subsurface.</title>
        <authorList>
            <person name="Probst A.J."/>
            <person name="Ladd B."/>
            <person name="Jarett J.K."/>
            <person name="Geller-Mcgrath D.E."/>
            <person name="Sieber C.M.K."/>
            <person name="Emerson J.B."/>
            <person name="Anantharaman K."/>
            <person name="Thomas B.C."/>
            <person name="Malmstrom R."/>
            <person name="Stieglmeier M."/>
            <person name="Klingl A."/>
            <person name="Woyke T."/>
            <person name="Ryan C.M."/>
            <person name="Banfield J.F."/>
        </authorList>
    </citation>
    <scope>NUCLEOTIDE SEQUENCE [LARGE SCALE GENOMIC DNA]</scope>
</reference>
<dbReference type="SUPFAM" id="SSF51735">
    <property type="entry name" value="NAD(P)-binding Rossmann-fold domains"/>
    <property type="match status" value="1"/>
</dbReference>
<organism evidence="3 4">
    <name type="scientific">Candidatus Falkowbacteria bacterium CG10_big_fil_rev_8_21_14_0_10_44_15</name>
    <dbReference type="NCBI Taxonomy" id="1974569"/>
    <lineage>
        <taxon>Bacteria</taxon>
        <taxon>Candidatus Falkowiibacteriota</taxon>
    </lineage>
</organism>
<evidence type="ECO:0000313" key="3">
    <source>
        <dbReference type="EMBL" id="PIR92491.1"/>
    </source>
</evidence>
<dbReference type="PANTHER" id="PTHR43000">
    <property type="entry name" value="DTDP-D-GLUCOSE 4,6-DEHYDRATASE-RELATED"/>
    <property type="match status" value="1"/>
</dbReference>
<dbReference type="Proteomes" id="UP000228510">
    <property type="component" value="Unassembled WGS sequence"/>
</dbReference>
<gene>
    <name evidence="3" type="ORF">COU01_01395</name>
</gene>
<comment type="caution">
    <text evidence="3">The sequence shown here is derived from an EMBL/GenBank/DDBJ whole genome shotgun (WGS) entry which is preliminary data.</text>
</comment>
<dbReference type="InterPro" id="IPR001509">
    <property type="entry name" value="Epimerase_deHydtase"/>
</dbReference>
<dbReference type="EMBL" id="PFAT01000021">
    <property type="protein sequence ID" value="PIR92491.1"/>
    <property type="molecule type" value="Genomic_DNA"/>
</dbReference>
<proteinExistence type="inferred from homology"/>
<name>A0A2H0V069_9BACT</name>
<dbReference type="Gene3D" id="3.40.50.720">
    <property type="entry name" value="NAD(P)-binding Rossmann-like Domain"/>
    <property type="match status" value="1"/>
</dbReference>
<comment type="similarity">
    <text evidence="1">Belongs to the NAD(P)-dependent epimerase/dehydratase family.</text>
</comment>
<dbReference type="Gene3D" id="3.90.25.10">
    <property type="entry name" value="UDP-galactose 4-epimerase, domain 1"/>
    <property type="match status" value="1"/>
</dbReference>
<evidence type="ECO:0000313" key="4">
    <source>
        <dbReference type="Proteomes" id="UP000228510"/>
    </source>
</evidence>